<gene>
    <name evidence="1" type="ORF">GSF08_04195</name>
</gene>
<organism evidence="1 2">
    <name type="scientific">Copranaerobaculum intestinale</name>
    <dbReference type="NCBI Taxonomy" id="2692629"/>
    <lineage>
        <taxon>Bacteria</taxon>
        <taxon>Bacillati</taxon>
        <taxon>Bacillota</taxon>
        <taxon>Erysipelotrichia</taxon>
        <taxon>Erysipelotrichales</taxon>
        <taxon>Erysipelotrichaceae</taxon>
        <taxon>Copranaerobaculum</taxon>
    </lineage>
</organism>
<protein>
    <submittedName>
        <fullName evidence="1">Uncharacterized protein</fullName>
    </submittedName>
</protein>
<dbReference type="RefSeq" id="WP_160624555.1">
    <property type="nucleotide sequence ID" value="NZ_WUUQ01000001.1"/>
</dbReference>
<sequence>MRPVMTLKDFERDLHDRHGDHDKNVVALILAPYNQHGVKRIVDQYYHTWHLQCGSDLDMFWIGYGSIFEKSDYVIKLELAEGNPENIHFDLNRFLAGERDINTRCHFTYHEDFELLLFNYERGHVNYYDHFRIDLQSSLLHERDLRELISMIIEFTKDGKSITRLKNEIKLKLNLKRLKKVKIKDLLGYLKQAQMLG</sequence>
<reference evidence="1 2" key="1">
    <citation type="submission" date="2019-12" db="EMBL/GenBank/DDBJ databases">
        <authorList>
            <person name="Yang R."/>
        </authorList>
    </citation>
    <scope>NUCLEOTIDE SEQUENCE [LARGE SCALE GENOMIC DNA]</scope>
    <source>
        <strain evidence="1 2">DONG20-135</strain>
    </source>
</reference>
<name>A0A6N8U737_9FIRM</name>
<comment type="caution">
    <text evidence="1">The sequence shown here is derived from an EMBL/GenBank/DDBJ whole genome shotgun (WGS) entry which is preliminary data.</text>
</comment>
<dbReference type="Proteomes" id="UP000434036">
    <property type="component" value="Unassembled WGS sequence"/>
</dbReference>
<evidence type="ECO:0000313" key="1">
    <source>
        <dbReference type="EMBL" id="MXQ73134.1"/>
    </source>
</evidence>
<reference evidence="1 2" key="2">
    <citation type="submission" date="2020-01" db="EMBL/GenBank/DDBJ databases">
        <title>Clostridiaceae sp. nov. isolated from the gut of human by culturomics.</title>
        <authorList>
            <person name="Chang Y."/>
        </authorList>
    </citation>
    <scope>NUCLEOTIDE SEQUENCE [LARGE SCALE GENOMIC DNA]</scope>
    <source>
        <strain evidence="1 2">DONG20-135</strain>
    </source>
</reference>
<keyword evidence="2" id="KW-1185">Reference proteome</keyword>
<accession>A0A6N8U737</accession>
<dbReference type="EMBL" id="WUUQ01000001">
    <property type="protein sequence ID" value="MXQ73134.1"/>
    <property type="molecule type" value="Genomic_DNA"/>
</dbReference>
<dbReference type="AlphaFoldDB" id="A0A6N8U737"/>
<evidence type="ECO:0000313" key="2">
    <source>
        <dbReference type="Proteomes" id="UP000434036"/>
    </source>
</evidence>
<proteinExistence type="predicted"/>